<dbReference type="KEGG" id="cprv:CYPRO_0582"/>
<proteinExistence type="predicted"/>
<reference evidence="1 2" key="1">
    <citation type="submission" date="2018-03" db="EMBL/GenBank/DDBJ databases">
        <title>Phenotypic and genomic properties of Cyclonatronum proteinivorum gen. nov., sp. nov., a haloalkaliphilic bacteroidete from soda lakes possessing Na+-translocating rhodopsin.</title>
        <authorList>
            <person name="Toshchakov S.V."/>
            <person name="Korzhenkov A."/>
            <person name="Samarov N.I."/>
            <person name="Kublanov I.V."/>
            <person name="Muntyan M.S."/>
            <person name="Sorokin D.Y."/>
        </authorList>
    </citation>
    <scope>NUCLEOTIDE SEQUENCE [LARGE SCALE GENOMIC DNA]</scope>
    <source>
        <strain evidence="1 2">Omega</strain>
    </source>
</reference>
<evidence type="ECO:0000313" key="2">
    <source>
        <dbReference type="Proteomes" id="UP000254808"/>
    </source>
</evidence>
<accession>A0A345UHB5</accession>
<name>A0A345UHB5_9BACT</name>
<dbReference type="EMBL" id="CP027806">
    <property type="protein sequence ID" value="AXI99866.1"/>
    <property type="molecule type" value="Genomic_DNA"/>
</dbReference>
<dbReference type="AlphaFoldDB" id="A0A345UHB5"/>
<keyword evidence="2" id="KW-1185">Reference proteome</keyword>
<protein>
    <submittedName>
        <fullName evidence="1">Uncharacterized protein</fullName>
    </submittedName>
</protein>
<sequence>MEMIKFEGKEYPTLLLNFPFGERQISTEKLNDNLMNVDGSYVSENARLIDESIFYFVDEENLKLDEAELTQLILSEI</sequence>
<organism evidence="1 2">
    <name type="scientific">Cyclonatronum proteinivorum</name>
    <dbReference type="NCBI Taxonomy" id="1457365"/>
    <lineage>
        <taxon>Bacteria</taxon>
        <taxon>Pseudomonadati</taxon>
        <taxon>Balneolota</taxon>
        <taxon>Balneolia</taxon>
        <taxon>Balneolales</taxon>
        <taxon>Cyclonatronaceae</taxon>
        <taxon>Cyclonatronum</taxon>
    </lineage>
</organism>
<dbReference type="RefSeq" id="WP_114983198.1">
    <property type="nucleotide sequence ID" value="NZ_CP027806.1"/>
</dbReference>
<gene>
    <name evidence="1" type="ORF">CYPRO_0582</name>
</gene>
<dbReference type="Proteomes" id="UP000254808">
    <property type="component" value="Chromosome"/>
</dbReference>
<dbReference type="OrthoDB" id="1452573at2"/>
<evidence type="ECO:0000313" key="1">
    <source>
        <dbReference type="EMBL" id="AXI99866.1"/>
    </source>
</evidence>